<keyword evidence="7" id="KW-0576">Peroxisome</keyword>
<dbReference type="Gene3D" id="3.90.226.10">
    <property type="entry name" value="2-enoyl-CoA Hydratase, Chain A, domain 1"/>
    <property type="match status" value="1"/>
</dbReference>
<keyword evidence="4" id="KW-0276">Fatty acid metabolism</keyword>
<comment type="caution">
    <text evidence="9">The sequence shown here is derived from an EMBL/GenBank/DDBJ whole genome shotgun (WGS) entry which is preliminary data.</text>
</comment>
<accession>A0AAN9UCW3</accession>
<sequence>MAHPSNNPLKGYTHYTHFIISNPDTYVAHVEINRPAKLNAFKREMWLELRSIFRQLSADPEVRAVVLSGAGERAFTAGLDVHAASQSEPTLLGSKGDIDGSRVATLLRRDVYDFQDCISAVERCEKPVICVLHGIAIGLAIDLSCCADVRICAANTHMSVKEVDIGMAADIGTLSRLPKAVGSFSWVKDVCLSARTFDAEEALRVGFVSQVLESKAAAVEVGLRTASLLASKSPVAVQGTKELLNHARDHTVDESLRYTAIWNSAMLQSDDLSSALLSGIQKTKPKFAKL</sequence>
<dbReference type="FunFam" id="1.10.12.10:FF:000004">
    <property type="entry name" value="Delta3,5-delta2,4-dienoyl-CoA isomerase"/>
    <property type="match status" value="1"/>
</dbReference>
<dbReference type="GO" id="GO:0006631">
    <property type="term" value="P:fatty acid metabolic process"/>
    <property type="evidence" value="ECO:0007669"/>
    <property type="project" value="UniProtKB-KW"/>
</dbReference>
<dbReference type="InterPro" id="IPR029045">
    <property type="entry name" value="ClpP/crotonase-like_dom_sf"/>
</dbReference>
<dbReference type="EMBL" id="JAJSPL020000023">
    <property type="protein sequence ID" value="KAK7739228.1"/>
    <property type="molecule type" value="Genomic_DNA"/>
</dbReference>
<dbReference type="InterPro" id="IPR014748">
    <property type="entry name" value="Enoyl-CoA_hydra_C"/>
</dbReference>
<gene>
    <name evidence="9" type="ORF">SLS53_005865</name>
</gene>
<reference evidence="9 10" key="1">
    <citation type="journal article" date="2023" name="PLoS ONE">
        <title>Cytospora paraplurivora sp. nov. isolated from orchards with fruit tree decline syndrome in Ontario, Canada.</title>
        <authorList>
            <person name="Ilyukhin E."/>
            <person name="Nguyen H.D.T."/>
            <person name="Castle A.J."/>
            <person name="Ellouze W."/>
        </authorList>
    </citation>
    <scope>NUCLEOTIDE SEQUENCE [LARGE SCALE GENOMIC DNA]</scope>
    <source>
        <strain evidence="9 10">FDS-564</strain>
    </source>
</reference>
<dbReference type="SUPFAM" id="SSF52096">
    <property type="entry name" value="ClpP/crotonase"/>
    <property type="match status" value="1"/>
</dbReference>
<evidence type="ECO:0000256" key="4">
    <source>
        <dbReference type="ARBA" id="ARBA00022832"/>
    </source>
</evidence>
<protein>
    <submittedName>
        <fullName evidence="9">Uncharacterized protein</fullName>
    </submittedName>
</protein>
<keyword evidence="6" id="KW-0443">Lipid metabolism</keyword>
<dbReference type="AlphaFoldDB" id="A0AAN9UCW3"/>
<keyword evidence="10" id="KW-1185">Reference proteome</keyword>
<evidence type="ECO:0000313" key="10">
    <source>
        <dbReference type="Proteomes" id="UP001320245"/>
    </source>
</evidence>
<evidence type="ECO:0000256" key="6">
    <source>
        <dbReference type="ARBA" id="ARBA00023098"/>
    </source>
</evidence>
<name>A0AAN9UCW3_9PEZI</name>
<dbReference type="GO" id="GO:0005739">
    <property type="term" value="C:mitochondrion"/>
    <property type="evidence" value="ECO:0007669"/>
    <property type="project" value="TreeGrafter"/>
</dbReference>
<dbReference type="GO" id="GO:0051750">
    <property type="term" value="F:delta(3,5)-delta(2,4)-dienoyl-CoA isomerase activity"/>
    <property type="evidence" value="ECO:0007669"/>
    <property type="project" value="TreeGrafter"/>
</dbReference>
<evidence type="ECO:0000256" key="8">
    <source>
        <dbReference type="ARBA" id="ARBA00023235"/>
    </source>
</evidence>
<evidence type="ECO:0000256" key="3">
    <source>
        <dbReference type="ARBA" id="ARBA00005254"/>
    </source>
</evidence>
<dbReference type="Gene3D" id="1.10.12.10">
    <property type="entry name" value="Lyase 2-enoyl-coa Hydratase, Chain A, domain 2"/>
    <property type="match status" value="1"/>
</dbReference>
<dbReference type="FunFam" id="3.90.226.10:FF:000024">
    <property type="entry name" value="Delta3,5-delta2,4-dienoyl-CoA isomerase"/>
    <property type="match status" value="1"/>
</dbReference>
<keyword evidence="5" id="KW-0007">Acetylation</keyword>
<dbReference type="Pfam" id="PF00378">
    <property type="entry name" value="ECH_1"/>
    <property type="match status" value="1"/>
</dbReference>
<proteinExistence type="inferred from homology"/>
<dbReference type="InterPro" id="IPR045002">
    <property type="entry name" value="Ech1-like"/>
</dbReference>
<dbReference type="GO" id="GO:0005777">
    <property type="term" value="C:peroxisome"/>
    <property type="evidence" value="ECO:0007669"/>
    <property type="project" value="UniProtKB-SubCell"/>
</dbReference>
<comment type="subcellular location">
    <subcellularLocation>
        <location evidence="1">Peroxisome</location>
    </subcellularLocation>
</comment>
<comment type="similarity">
    <text evidence="3">Belongs to the enoyl-CoA hydratase/isomerase family.</text>
</comment>
<dbReference type="Proteomes" id="UP001320245">
    <property type="component" value="Unassembled WGS sequence"/>
</dbReference>
<keyword evidence="8" id="KW-0413">Isomerase</keyword>
<evidence type="ECO:0000313" key="9">
    <source>
        <dbReference type="EMBL" id="KAK7739228.1"/>
    </source>
</evidence>
<evidence type="ECO:0000256" key="7">
    <source>
        <dbReference type="ARBA" id="ARBA00023140"/>
    </source>
</evidence>
<evidence type="ECO:0000256" key="1">
    <source>
        <dbReference type="ARBA" id="ARBA00004275"/>
    </source>
</evidence>
<evidence type="ECO:0000256" key="5">
    <source>
        <dbReference type="ARBA" id="ARBA00022990"/>
    </source>
</evidence>
<evidence type="ECO:0000256" key="2">
    <source>
        <dbReference type="ARBA" id="ARBA00005005"/>
    </source>
</evidence>
<comment type="pathway">
    <text evidence="2">Lipid metabolism; fatty acid beta-oxidation.</text>
</comment>
<dbReference type="InterPro" id="IPR001753">
    <property type="entry name" value="Enoyl-CoA_hydra/iso"/>
</dbReference>
<organism evidence="9 10">
    <name type="scientific">Cytospora paraplurivora</name>
    <dbReference type="NCBI Taxonomy" id="2898453"/>
    <lineage>
        <taxon>Eukaryota</taxon>
        <taxon>Fungi</taxon>
        <taxon>Dikarya</taxon>
        <taxon>Ascomycota</taxon>
        <taxon>Pezizomycotina</taxon>
        <taxon>Sordariomycetes</taxon>
        <taxon>Sordariomycetidae</taxon>
        <taxon>Diaporthales</taxon>
        <taxon>Cytosporaceae</taxon>
        <taxon>Cytospora</taxon>
    </lineage>
</organism>
<dbReference type="PANTHER" id="PTHR43149:SF1">
    <property type="entry name" value="DELTA(3,5)-DELTA(2,4)-DIENOYL-COA ISOMERASE, MITOCHONDRIAL"/>
    <property type="match status" value="1"/>
</dbReference>
<dbReference type="PANTHER" id="PTHR43149">
    <property type="entry name" value="ENOYL-COA HYDRATASE"/>
    <property type="match status" value="1"/>
</dbReference>
<dbReference type="CDD" id="cd06558">
    <property type="entry name" value="crotonase-like"/>
    <property type="match status" value="1"/>
</dbReference>